<name>A0A1H7FZY2_9NOCA</name>
<evidence type="ECO:0000259" key="3">
    <source>
        <dbReference type="Pfam" id="PF13193"/>
    </source>
</evidence>
<dbReference type="PANTHER" id="PTHR43767:SF1">
    <property type="entry name" value="NONRIBOSOMAL PEPTIDE SYNTHASE PES1 (EUROFUNG)-RELATED"/>
    <property type="match status" value="1"/>
</dbReference>
<proteinExistence type="predicted"/>
<evidence type="ECO:0000259" key="2">
    <source>
        <dbReference type="Pfam" id="PF00501"/>
    </source>
</evidence>
<dbReference type="GO" id="GO:0016878">
    <property type="term" value="F:acid-thiol ligase activity"/>
    <property type="evidence" value="ECO:0007669"/>
    <property type="project" value="UniProtKB-ARBA"/>
</dbReference>
<feature type="domain" description="AMP-dependent synthetase/ligase" evidence="2">
    <location>
        <begin position="9"/>
        <end position="393"/>
    </location>
</feature>
<dbReference type="Pfam" id="PF13193">
    <property type="entry name" value="AMP-binding_C"/>
    <property type="match status" value="1"/>
</dbReference>
<dbReference type="RefSeq" id="WP_072752741.1">
    <property type="nucleotide sequence ID" value="NZ_FOAW01000001.1"/>
</dbReference>
<dbReference type="Pfam" id="PF00501">
    <property type="entry name" value="AMP-binding"/>
    <property type="match status" value="1"/>
</dbReference>
<dbReference type="InterPro" id="IPR045851">
    <property type="entry name" value="AMP-bd_C_sf"/>
</dbReference>
<keyword evidence="5" id="KW-1185">Reference proteome</keyword>
<protein>
    <submittedName>
        <fullName evidence="4">Acyl-CoA synthetase (AMP-forming)/AMP-acid ligase II</fullName>
    </submittedName>
</protein>
<dbReference type="InterPro" id="IPR025110">
    <property type="entry name" value="AMP-bd_C"/>
</dbReference>
<dbReference type="InterPro" id="IPR050237">
    <property type="entry name" value="ATP-dep_AMP-bd_enzyme"/>
</dbReference>
<dbReference type="EMBL" id="FOAW01000001">
    <property type="protein sequence ID" value="SEK31364.1"/>
    <property type="molecule type" value="Genomic_DNA"/>
</dbReference>
<feature type="domain" description="AMP-binding enzyme C-terminal" evidence="3">
    <location>
        <begin position="458"/>
        <end position="532"/>
    </location>
</feature>
<reference evidence="5" key="1">
    <citation type="submission" date="2016-10" db="EMBL/GenBank/DDBJ databases">
        <authorList>
            <person name="Varghese N."/>
            <person name="Submissions S."/>
        </authorList>
    </citation>
    <scope>NUCLEOTIDE SEQUENCE [LARGE SCALE GENOMIC DNA]</scope>
    <source>
        <strain evidence="5">DSM 44675</strain>
    </source>
</reference>
<dbReference type="SUPFAM" id="SSF56801">
    <property type="entry name" value="Acetyl-CoA synthetase-like"/>
    <property type="match status" value="1"/>
</dbReference>
<dbReference type="Proteomes" id="UP000198677">
    <property type="component" value="Unassembled WGS sequence"/>
</dbReference>
<dbReference type="InterPro" id="IPR000873">
    <property type="entry name" value="AMP-dep_synth/lig_dom"/>
</dbReference>
<sequence length="552" mass="59559">MAYTFADLFEHAVDAMGDRVALIAGEGQVTYRELDEHANRLAHHLESVGLGAGVHVGIQMHNSIETMTAVLAAFKIRAVPLTVNYRYTADELAYLYDDADLDAVVYHRGFGDRVAEVAPAMPRIRHLIEVPDELAPAALDAPVLVPGAVRYGDALAAASPARGFDERSGDDVYILYTGGTTGRPKGVVWRQEDMWRVLGGGLDFFTGEPVADEYQQSRIGAAGEQIRMLILPPLIHTSALMPTFTALLAGNAVIYDAKFDAERTWDLVARHRPTAMVITGDAMGRPLVEAYRHTKADTSSLAVVASGAALFSASVKDAFFEAIPSLMISDSVGSSETGFGGIGFATKGFEQHGGPKVGSHRHTVVVDDENRVLAPGSGGEGWLAKLGYVPLGYYNDPVKSAEIFREIDGCADEHSAGSTLRAVVTGDRARMEDDGSITLLGRGNMVINTGGEKVFAEEVEAIVKAHPDVYDAIVIGVPDERWGNRVATVLCPRAGEPDFESLEKHARSHLAGYKIPRSFWIAAEVERTPSGKPDYRWAKDHAAGRAPDHRID</sequence>
<dbReference type="Gene3D" id="3.30.300.30">
    <property type="match status" value="1"/>
</dbReference>
<dbReference type="OrthoDB" id="3443462at2"/>
<evidence type="ECO:0000256" key="1">
    <source>
        <dbReference type="SAM" id="MobiDB-lite"/>
    </source>
</evidence>
<organism evidence="4 5">
    <name type="scientific">Rhodococcus maanshanensis</name>
    <dbReference type="NCBI Taxonomy" id="183556"/>
    <lineage>
        <taxon>Bacteria</taxon>
        <taxon>Bacillati</taxon>
        <taxon>Actinomycetota</taxon>
        <taxon>Actinomycetes</taxon>
        <taxon>Mycobacteriales</taxon>
        <taxon>Nocardiaceae</taxon>
        <taxon>Rhodococcus</taxon>
    </lineage>
</organism>
<evidence type="ECO:0000313" key="4">
    <source>
        <dbReference type="EMBL" id="SEK31364.1"/>
    </source>
</evidence>
<dbReference type="AlphaFoldDB" id="A0A1H7FZY2"/>
<dbReference type="Gene3D" id="3.40.50.12780">
    <property type="entry name" value="N-terminal domain of ligase-like"/>
    <property type="match status" value="1"/>
</dbReference>
<dbReference type="PROSITE" id="PS00455">
    <property type="entry name" value="AMP_BINDING"/>
    <property type="match status" value="1"/>
</dbReference>
<evidence type="ECO:0000313" key="5">
    <source>
        <dbReference type="Proteomes" id="UP000198677"/>
    </source>
</evidence>
<dbReference type="InterPro" id="IPR042099">
    <property type="entry name" value="ANL_N_sf"/>
</dbReference>
<dbReference type="InterPro" id="IPR020845">
    <property type="entry name" value="AMP-binding_CS"/>
</dbReference>
<dbReference type="NCBIfam" id="NF005863">
    <property type="entry name" value="PRK07798.1"/>
    <property type="match status" value="1"/>
</dbReference>
<dbReference type="PANTHER" id="PTHR43767">
    <property type="entry name" value="LONG-CHAIN-FATTY-ACID--COA LIGASE"/>
    <property type="match status" value="1"/>
</dbReference>
<keyword evidence="4" id="KW-0436">Ligase</keyword>
<feature type="region of interest" description="Disordered" evidence="1">
    <location>
        <begin position="531"/>
        <end position="552"/>
    </location>
</feature>
<accession>A0A1H7FZY2</accession>
<gene>
    <name evidence="4" type="ORF">SAMN05444583_101332</name>
</gene>